<dbReference type="InterPro" id="IPR007963">
    <property type="entry name" value="Peptidase_M61_catalytic"/>
</dbReference>
<feature type="domain" description="Peptidase M61 catalytic" evidence="1">
    <location>
        <begin position="296"/>
        <end position="361"/>
    </location>
</feature>
<dbReference type="SUPFAM" id="SSF50156">
    <property type="entry name" value="PDZ domain-like"/>
    <property type="match status" value="1"/>
</dbReference>
<dbReference type="Proteomes" id="UP000054363">
    <property type="component" value="Unassembled WGS sequence"/>
</dbReference>
<name>A0A094ISI3_9GAMM</name>
<gene>
    <name evidence="2" type="ORF">IDSA_08955</name>
</gene>
<reference evidence="2 3" key="1">
    <citation type="submission" date="2014-06" db="EMBL/GenBank/DDBJ databases">
        <title>The draft genome sequence of Idiomarina salinarum ISL-52.</title>
        <authorList>
            <person name="Du J."/>
            <person name="Shao Z."/>
        </authorList>
    </citation>
    <scope>NUCLEOTIDE SEQUENCE [LARGE SCALE GENOMIC DNA]</scope>
    <source>
        <strain evidence="2 3">ISL-52</strain>
    </source>
</reference>
<protein>
    <recommendedName>
        <fullName evidence="1">Peptidase M61 catalytic domain-containing protein</fullName>
    </recommendedName>
</protein>
<keyword evidence="3" id="KW-1185">Reference proteome</keyword>
<dbReference type="Gene3D" id="1.10.390.10">
    <property type="entry name" value="Neutral Protease Domain 2"/>
    <property type="match status" value="1"/>
</dbReference>
<dbReference type="OrthoDB" id="1467486at2"/>
<sequence length="565" mass="61503">MKQIVMALAGVWLLAGCGQNLPADGPGLSVLLAPYGESEVEGMDVTLRLSEPGAAAGDALLSMPVVLVGTPTAAYSAEQVQAADEQGELVLTARDEDPTSSGQYRSYLVPRDTVGDVTVSYRAEPRQVDKNTRNGPLFDVRPQDGGIMGAGVYFMLLPSDEQAKYDVGMDWDFSNAPAGTSGAWSLGEGEQELTLTVSNLRFAYYAAGEVKRAVDDPDAAFNLYWITEPPFNIEKLAANITRLFKTMAEFHGQPDASYRVFIRSNPHAGGGGTGFIDSFAFSWGIDEDASEDGPLMLLSHEIAHNWTGLNGKDEPHALTAWYSEGTAEYYKVVMAHRAGLMSRAEVLETINDMAEGYYSNPYVAASNEAAGEMFWKDGLAQRVPYGRGFMYLTNADAKIIAASDGEATLDTLVLQINALQDEGENIGNERWQQLLAGYIGNEAFTDHQAMVSGELIVPHPQAWGPCFAPYQTQVRGFELGFDRMNLGQVTNLTADSNAAIAGLLEGDKIVSFTPLRTLRDDVEAKMTIIVERDGETFDYTYLPRGDSLPAWLWRDVAPEVDDCQI</sequence>
<dbReference type="RefSeq" id="WP_034775969.1">
    <property type="nucleotide sequence ID" value="NZ_JPER01000004.1"/>
</dbReference>
<dbReference type="EMBL" id="JPER01000004">
    <property type="protein sequence ID" value="KFZ30650.1"/>
    <property type="molecule type" value="Genomic_DNA"/>
</dbReference>
<accession>A0A094ISI3</accession>
<comment type="caution">
    <text evidence="2">The sequence shown here is derived from an EMBL/GenBank/DDBJ whole genome shotgun (WGS) entry which is preliminary data.</text>
</comment>
<proteinExistence type="predicted"/>
<evidence type="ECO:0000313" key="3">
    <source>
        <dbReference type="Proteomes" id="UP000054363"/>
    </source>
</evidence>
<evidence type="ECO:0000313" key="2">
    <source>
        <dbReference type="EMBL" id="KFZ30650.1"/>
    </source>
</evidence>
<dbReference type="InterPro" id="IPR027268">
    <property type="entry name" value="Peptidase_M4/M1_CTD_sf"/>
</dbReference>
<dbReference type="eggNOG" id="COG3975">
    <property type="taxonomic scope" value="Bacteria"/>
</dbReference>
<dbReference type="InterPro" id="IPR036034">
    <property type="entry name" value="PDZ_sf"/>
</dbReference>
<dbReference type="PROSITE" id="PS51257">
    <property type="entry name" value="PROKAR_LIPOPROTEIN"/>
    <property type="match status" value="1"/>
</dbReference>
<organism evidence="2 3">
    <name type="scientific">Pseudidiomarina salinarum</name>
    <dbReference type="NCBI Taxonomy" id="435908"/>
    <lineage>
        <taxon>Bacteria</taxon>
        <taxon>Pseudomonadati</taxon>
        <taxon>Pseudomonadota</taxon>
        <taxon>Gammaproteobacteria</taxon>
        <taxon>Alteromonadales</taxon>
        <taxon>Idiomarinaceae</taxon>
        <taxon>Pseudidiomarina</taxon>
    </lineage>
</organism>
<dbReference type="Pfam" id="PF05299">
    <property type="entry name" value="Peptidase_M61"/>
    <property type="match status" value="1"/>
</dbReference>
<evidence type="ECO:0000259" key="1">
    <source>
        <dbReference type="Pfam" id="PF05299"/>
    </source>
</evidence>
<dbReference type="AlphaFoldDB" id="A0A094ISI3"/>